<sequence>MKRIVATLAVLLLVVVSVAKIEKVHLIPFSHQDIGFTGTQLEVESYYVQMYNDLPDFMESFPDFRFTVETFWQFECWLKSSPEPDLIELYRNYAREGRIEFGAAYGSMHTGFANDYVLSKALESSMNFARESGFPLTVCLMNDVPGYTADLPDILAGSGIGYFMSGINDAYPPALALEESHNLFYWEGPLGKRVLCWVSKDSYAEGYFLKSPSLLRNYINNLEISGYPYSDVAVMVAFDNAGYFPGAVAYLELYRGWDDNTGVELVVSTPYQFMRTMEEKYGRDLKVYRGDWSGWWEIVKSGGPYSAGAIRRVQRFARELDGDLERVDPELKSSMDLDLVLYGEHTSTVTAGWPGKLTLAENITSNASVVGFATDAYSTLERLLKKMRDTESPHELFLVSLRDGQYHVEIPAQVREGESLLLEIGGEVFAGHAFSREYRDLWNVHTQGYYFLLPLKKGLNSATLKGYMTETEMKTDFDKLTRLDWRETGNGSINVTVHRDGGSDLHLDLCLESYLTGSPEEFSQIDARISSYERSFDGLKEVVTLDYDDRPLSQIILTAVSHGGLEITLVVDRTGLPKVPYRDHSINYVLSLGLDGITGLEYMGARSFLKIESELAGARPPFIPFDSFVILDRSGEKTVLASRQSFSFNLDGRLRFQLLRHYTYSATSDCGIVPLGENEPGAPDLLTFSFYIDTLENGGFDRAVAFVDTPFVLPAANDEER</sequence>
<dbReference type="GO" id="GO:0009313">
    <property type="term" value="P:oligosaccharide catabolic process"/>
    <property type="evidence" value="ECO:0007669"/>
    <property type="project" value="TreeGrafter"/>
</dbReference>
<dbReference type="GO" id="GO:0006013">
    <property type="term" value="P:mannose metabolic process"/>
    <property type="evidence" value="ECO:0007669"/>
    <property type="project" value="InterPro"/>
</dbReference>
<accession>A0A7Z7PQA1</accession>
<proteinExistence type="predicted"/>
<dbReference type="Gene3D" id="3.20.110.10">
    <property type="entry name" value="Glycoside hydrolase 38, N terminal domain"/>
    <property type="match status" value="1"/>
</dbReference>
<evidence type="ECO:0000313" key="2">
    <source>
        <dbReference type="EMBL" id="SSC13915.1"/>
    </source>
</evidence>
<dbReference type="Pfam" id="PF01074">
    <property type="entry name" value="Glyco_hydro_38N"/>
    <property type="match status" value="1"/>
</dbReference>
<dbReference type="PANTHER" id="PTHR46017:SF2">
    <property type="entry name" value="MANNOSYLGLYCERATE HYDROLASE"/>
    <property type="match status" value="1"/>
</dbReference>
<keyword evidence="3" id="KW-1185">Reference proteome</keyword>
<evidence type="ECO:0000259" key="1">
    <source>
        <dbReference type="Pfam" id="PF01074"/>
    </source>
</evidence>
<protein>
    <recommendedName>
        <fullName evidence="1">Glycoside hydrolase family 38 N-terminal domain-containing protein</fullName>
    </recommendedName>
</protein>
<gene>
    <name evidence="2" type="ORF">MESINF_2475</name>
</gene>
<dbReference type="EMBL" id="LS974202">
    <property type="protein sequence ID" value="SSC13915.1"/>
    <property type="molecule type" value="Genomic_DNA"/>
</dbReference>
<dbReference type="InterPro" id="IPR000602">
    <property type="entry name" value="Glyco_hydro_38_N"/>
</dbReference>
<dbReference type="GO" id="GO:0004559">
    <property type="term" value="F:alpha-mannosidase activity"/>
    <property type="evidence" value="ECO:0007669"/>
    <property type="project" value="InterPro"/>
</dbReference>
<dbReference type="AlphaFoldDB" id="A0A7Z7PQA1"/>
<name>A0A7Z7PQA1_9BACT</name>
<dbReference type="SUPFAM" id="SSF88713">
    <property type="entry name" value="Glycoside hydrolase/deacetylase"/>
    <property type="match status" value="1"/>
</dbReference>
<dbReference type="RefSeq" id="WP_169700085.1">
    <property type="nucleotide sequence ID" value="NZ_LS974202.1"/>
</dbReference>
<feature type="domain" description="Glycoside hydrolase family 38 N-terminal" evidence="1">
    <location>
        <begin position="23"/>
        <end position="288"/>
    </location>
</feature>
<reference evidence="2 3" key="1">
    <citation type="submission" date="2017-01" db="EMBL/GenBank/DDBJ databases">
        <authorList>
            <person name="Erauso G."/>
        </authorList>
    </citation>
    <scope>NUCLEOTIDE SEQUENCE [LARGE SCALE GENOMIC DNA]</scope>
    <source>
        <strain evidence="2">MESINF1</strain>
    </source>
</reference>
<dbReference type="InterPro" id="IPR027291">
    <property type="entry name" value="Glyco_hydro_38_N_sf"/>
</dbReference>
<organism evidence="2 3">
    <name type="scientific">Mesotoga infera</name>
    <dbReference type="NCBI Taxonomy" id="1236046"/>
    <lineage>
        <taxon>Bacteria</taxon>
        <taxon>Thermotogati</taxon>
        <taxon>Thermotogota</taxon>
        <taxon>Thermotogae</taxon>
        <taxon>Kosmotogales</taxon>
        <taxon>Kosmotogaceae</taxon>
        <taxon>Mesotoga</taxon>
    </lineage>
</organism>
<dbReference type="InterPro" id="IPR011330">
    <property type="entry name" value="Glyco_hydro/deAcase_b/a-brl"/>
</dbReference>
<dbReference type="KEGG" id="minf:MESINF_2475"/>
<dbReference type="Proteomes" id="UP000250796">
    <property type="component" value="Chromosome MESINF"/>
</dbReference>
<dbReference type="PANTHER" id="PTHR46017">
    <property type="entry name" value="ALPHA-MANNOSIDASE 2C1"/>
    <property type="match status" value="1"/>
</dbReference>
<evidence type="ECO:0000313" key="3">
    <source>
        <dbReference type="Proteomes" id="UP000250796"/>
    </source>
</evidence>